<dbReference type="VEuPathDB" id="TriTrypDB:LPAL13_250018200"/>
<evidence type="ECO:0000313" key="3">
    <source>
        <dbReference type="Proteomes" id="UP000063063"/>
    </source>
</evidence>
<dbReference type="Proteomes" id="UP000063063">
    <property type="component" value="Chromosome 25"/>
</dbReference>
<dbReference type="RefSeq" id="XP_010699695.1">
    <property type="nucleotide sequence ID" value="XM_010701393.1"/>
</dbReference>
<dbReference type="EMBL" id="CP009394">
    <property type="protein sequence ID" value="AIN98988.1"/>
    <property type="molecule type" value="Genomic_DNA"/>
</dbReference>
<reference evidence="2 3" key="1">
    <citation type="journal article" date="2015" name="Sci. Rep.">
        <title>The genome of Leishmania panamensis: insights into genomics of the L. (Viannia) subgenus.</title>
        <authorList>
            <person name="Llanes A."/>
            <person name="Restrepo C.M."/>
            <person name="Vecchio G.D."/>
            <person name="Anguizola F.J."/>
            <person name="Lleonart R."/>
        </authorList>
    </citation>
    <scope>NUCLEOTIDE SEQUENCE [LARGE SCALE GENOMIC DNA]</scope>
    <source>
        <strain evidence="2 3">MHOM/PA/94/PSC-1</strain>
    </source>
</reference>
<protein>
    <submittedName>
        <fullName evidence="2">Uncharacterized protein</fullName>
    </submittedName>
</protein>
<dbReference type="VEuPathDB" id="TriTrypDB:LPMP_251250"/>
<feature type="region of interest" description="Disordered" evidence="1">
    <location>
        <begin position="1240"/>
        <end position="1259"/>
    </location>
</feature>
<dbReference type="OrthoDB" id="273695at2759"/>
<sequence>MHRGGSLCRLLSFAPSPSPFPSAHSALSVQNHALCYRLLGRRCAVSSVAFSVSTTRKASTATRRPAVPQRSHGPSQTLLASDELLDSTSKLSAVSCPCVLWAAMQELPRLAPGAAAVLARRTRESVLRQDQCATDLLYFMGTEWRARQRRFSANGAPSPISSPQSPKRDSRHDGLGSVAGPPPRCDHLDGRRIAPSIAWSDLDMRLATPSTSRLPREFQTFSREGDSTNSWHASVGEHIDGEVNHCRSATPSLFRQQQELFDLRRRIAYLLASEGTSAGDLAEQGVPPLRSAACRAALALSLTRRIFKACAASACFAGAASSAEEIVTAVTHDDVRCRSRFARGYCVQRGGADSASSATDELSLSLLRLLQPDEQIRCPYMYRSVAQPVELTPAEAYSLLTWCADQVRAYASVVAAAANRKDHSNVRSAVFDSGVTAALTPRRADATDQGAPVCNVSSAAVFSSSGKQDGGGGKEKGKGCQRTTLRKTASRGLPRCSASATHPPSTLSMARHLPRDRISRAADGNDSTSPSSRGYLESELAAEVVSSATALMELAAAFACMAAESALPMADIFASHSHEEVVQQAPLPTTAKHHGADDFCDGDGAVSGGEALVGRVMGDVVLAVCDTLHTVRVSGLLGAYVANHIGGFNTHTGHDTSSGHVGRALDHKATQDQQMRQLRSLHHRLSFSQPVLQSVLCCERESWSQAVRLTERMTAWNAILGESLGMITLVVTSSSMPSQLEAPSPSPSVAMGSDGATSWGAAFPAQAASLRSLSTDTLHMLLYVLAQHGRLAEVLRLCEVVCGVRAFHLFRDSSSTDEHDGADNILVLIAHLAAANAEPDAAAAALQQASSSPAVDESPSAAIDPASSASIGNCDSKTPLNVVVPDRMRSIERVVRAGVVPQRVLSVTEYAVLLRRVIVDHIRADSAFHAAAAVTTMHSASAGNDVVWWLSPSQVWRFSAGLAHHVRSVLCLISFQVNAHHGRTDMLSLEDLYVVLTLSRQLVRRHNVELLQLRDRQVKPVDNNDGGEGDTGGDLSAHRRRQLAGWGVVLDSPPSTLLKLPASLCELPSLLPPLLTIPGSSAETCTASDGWSSVAAHAPGKAPWQCDQAILLHLLPARRRAGSPASTQYIQQLCATCHSALRRVRPLSSSVYTENGLAAQQVTATARLSPRVERVNRSMVSSTVAVSAVLLSLVSQGTLSMLRAARYTRNIALFWDSALSVLAMQQLHGQDIGARSADALHGGGGLSERSAPTSSATRRVGGLALQEEADCVREEVAYALALQAEASVGDSLVATRRLIAPLLVLAPYLSAYTVASLVQRPFRRIFTWQQCLALLPYTPLGSQSQLWLVQRIAQDSEGRRHVFPGAVTVPAGGLPPAPAPHMSLTLSTLLSITAVQTAMKMVTVRAAPRRHQQHRQPSPGKVGTSTTPGDTETALLRSSGAPSSEEETSAPMCAEAAAQADRVLLALLLECNWGRALQAFAKAPSRVQVGGAPHVVRLLVEADVWRDLSDAQRRPLVRLAVQSSAYSRGGASGLLEEVLQTTLEHGLWHTGLYFHQSFAAEEPELVRQCRCAQRYAFHLCCGLLGRTSMIKMAAQMAKAARCSQWAAAAACFLRYATQQRGGTTVADTSLTSALSPDGSPGHAELGETSALTATPARAAGEETAPRCFTCKMAVPPTTADELESLAALLDAAASSPPFTLIFSDESALIPPELAHLVQTARYAMLHTDALWTHALRWFPTTALPLPFSHEQVWRNLCANNMAKLRALLPPPKQHEVRVERGVLAQLATATQTKDGPVALVVSTTEATLSLVEAARRSHRPQHANDTAKKQQIAVANALQVLRRAGAWEQATLLYDKAVELHCMPYASSSTVLDATLQGGAPWQVTLMYFFRMSQRQRPDVNATAVALQACMEGGQWETAFRVLQQSALTQAAPAPRLVRLAVNTALQCGVWSRALAAAHRYRRTHNSQLAHTVLLTYVRTQHWNDAAEYFYDCIRRGLRPLDASLELAIIASEAASDEYRKTALMVGAIASALEDLYRMSGTVLEHIIFVRRHARSGAAQCQAAPGSSCSASEWVLDDATDINDDSDFLLS</sequence>
<name>A0A088RSN5_LEIPA</name>
<dbReference type="InterPro" id="IPR011990">
    <property type="entry name" value="TPR-like_helical_dom_sf"/>
</dbReference>
<keyword evidence="3" id="KW-1185">Reference proteome</keyword>
<feature type="region of interest" description="Disordered" evidence="1">
    <location>
        <begin position="845"/>
        <end position="872"/>
    </location>
</feature>
<feature type="compositionally biased region" description="Low complexity" evidence="1">
    <location>
        <begin position="845"/>
        <end position="871"/>
    </location>
</feature>
<feature type="region of interest" description="Disordered" evidence="1">
    <location>
        <begin position="1406"/>
        <end position="1452"/>
    </location>
</feature>
<dbReference type="KEGG" id="lpan:LPMP_251250"/>
<evidence type="ECO:0000313" key="2">
    <source>
        <dbReference type="EMBL" id="AIN98988.1"/>
    </source>
</evidence>
<dbReference type="eggNOG" id="ENOG502QWPU">
    <property type="taxonomic scope" value="Eukaryota"/>
</dbReference>
<proteinExistence type="predicted"/>
<dbReference type="GeneID" id="22575773"/>
<accession>A0A088RSN5</accession>
<dbReference type="Gene3D" id="1.25.40.10">
    <property type="entry name" value="Tetratricopeptide repeat domain"/>
    <property type="match status" value="1"/>
</dbReference>
<feature type="region of interest" description="Disordered" evidence="1">
    <location>
        <begin position="462"/>
        <end position="512"/>
    </location>
</feature>
<organism evidence="2 3">
    <name type="scientific">Leishmania panamensis</name>
    <dbReference type="NCBI Taxonomy" id="5679"/>
    <lineage>
        <taxon>Eukaryota</taxon>
        <taxon>Discoba</taxon>
        <taxon>Euglenozoa</taxon>
        <taxon>Kinetoplastea</taxon>
        <taxon>Metakinetoplastina</taxon>
        <taxon>Trypanosomatida</taxon>
        <taxon>Trypanosomatidae</taxon>
        <taxon>Leishmaniinae</taxon>
        <taxon>Leishmania</taxon>
        <taxon>Leishmania guyanensis species complex</taxon>
    </lineage>
</organism>
<feature type="compositionally biased region" description="Polar residues" evidence="1">
    <location>
        <begin position="498"/>
        <end position="508"/>
    </location>
</feature>
<evidence type="ECO:0000256" key="1">
    <source>
        <dbReference type="SAM" id="MobiDB-lite"/>
    </source>
</evidence>
<gene>
    <name evidence="2" type="ORF">LPMP_251250</name>
</gene>
<feature type="region of interest" description="Disordered" evidence="1">
    <location>
        <begin position="152"/>
        <end position="187"/>
    </location>
</feature>